<protein>
    <submittedName>
        <fullName evidence="1">Uncharacterized protein</fullName>
    </submittedName>
</protein>
<keyword evidence="2" id="KW-1185">Reference proteome</keyword>
<accession>A0A1W1YWH4</accession>
<dbReference type="Proteomes" id="UP000192360">
    <property type="component" value="Unassembled WGS sequence"/>
</dbReference>
<dbReference type="EMBL" id="FWXO01000001">
    <property type="protein sequence ID" value="SMC40432.1"/>
    <property type="molecule type" value="Genomic_DNA"/>
</dbReference>
<dbReference type="AlphaFoldDB" id="A0A1W1YWH4"/>
<dbReference type="RefSeq" id="WP_234989608.1">
    <property type="nucleotide sequence ID" value="NZ_FWXO01000001.1"/>
</dbReference>
<reference evidence="2" key="1">
    <citation type="submission" date="2017-04" db="EMBL/GenBank/DDBJ databases">
        <authorList>
            <person name="Varghese N."/>
            <person name="Submissions S."/>
        </authorList>
    </citation>
    <scope>NUCLEOTIDE SEQUENCE [LARGE SCALE GENOMIC DNA]</scope>
    <source>
        <strain evidence="2">DSM 21164</strain>
    </source>
</reference>
<organism evidence="1 2">
    <name type="scientific">Cellulophaga tyrosinoxydans</name>
    <dbReference type="NCBI Taxonomy" id="504486"/>
    <lineage>
        <taxon>Bacteria</taxon>
        <taxon>Pseudomonadati</taxon>
        <taxon>Bacteroidota</taxon>
        <taxon>Flavobacteriia</taxon>
        <taxon>Flavobacteriales</taxon>
        <taxon>Flavobacteriaceae</taxon>
        <taxon>Cellulophaga</taxon>
    </lineage>
</organism>
<evidence type="ECO:0000313" key="1">
    <source>
        <dbReference type="EMBL" id="SMC40432.1"/>
    </source>
</evidence>
<evidence type="ECO:0000313" key="2">
    <source>
        <dbReference type="Proteomes" id="UP000192360"/>
    </source>
</evidence>
<sequence>MYRIRTMIKKFTQYVLLVFSLTFCTSCFEILEEINLNENGSGSMLVTFNLSKSKTKLASIMLLDSVNGYKVPSKDDINLALKDAENHLKTIKGITNIKKTADYQNYIFTLSCDFDKVANLDAVFQDLIKQQNKKEKTNFNTSNFSYNSDTNNFQRLFSYDSNIKKSFYKLKGEDRKIFNDASYTSIYRFKNSVKSVSNTNAKVSPNKKAVLLNIDAMSLILGEKSVANTIQLSK</sequence>
<proteinExistence type="predicted"/>
<dbReference type="STRING" id="504486.SAMN05660703_0960"/>
<gene>
    <name evidence="1" type="ORF">SAMN05660703_0960</name>
</gene>
<name>A0A1W1YWH4_9FLAO</name>